<name>A0A654LZ49_9ARCH</name>
<feature type="transmembrane region" description="Helical" evidence="1">
    <location>
        <begin position="12"/>
        <end position="30"/>
    </location>
</feature>
<dbReference type="AlphaFoldDB" id="A0A654LZ49"/>
<keyword evidence="1" id="KW-1133">Transmembrane helix</keyword>
<keyword evidence="1" id="KW-0812">Transmembrane</keyword>
<organism evidence="2 3">
    <name type="scientific">Candidatus Nitrosocosmicus oleophilus</name>
    <dbReference type="NCBI Taxonomy" id="1353260"/>
    <lineage>
        <taxon>Archaea</taxon>
        <taxon>Nitrososphaerota</taxon>
        <taxon>Nitrososphaeria</taxon>
        <taxon>Nitrososphaerales</taxon>
        <taxon>Nitrososphaeraceae</taxon>
        <taxon>Candidatus Nitrosocosmicus</taxon>
    </lineage>
</organism>
<proteinExistence type="predicted"/>
<evidence type="ECO:0000256" key="1">
    <source>
        <dbReference type="SAM" id="Phobius"/>
    </source>
</evidence>
<reference evidence="3" key="1">
    <citation type="submission" date="2015-10" db="EMBL/GenBank/DDBJ databases">
        <title>Niche specialization of a soil ammonia-oxidizing archaeon, Candidatus Nitrosocosmicus oleophilus.</title>
        <authorList>
            <person name="Jung M.-Y."/>
            <person name="Rhee S.-K."/>
        </authorList>
    </citation>
    <scope>NUCLEOTIDE SEQUENCE [LARGE SCALE GENOMIC DNA]</scope>
    <source>
        <strain evidence="3">MY3</strain>
    </source>
</reference>
<evidence type="ECO:0000313" key="3">
    <source>
        <dbReference type="Proteomes" id="UP000058925"/>
    </source>
</evidence>
<evidence type="ECO:0000313" key="2">
    <source>
        <dbReference type="EMBL" id="ALI35613.1"/>
    </source>
</evidence>
<gene>
    <name evidence="2" type="ORF">NMY3_01409</name>
</gene>
<dbReference type="Proteomes" id="UP000058925">
    <property type="component" value="Chromosome"/>
</dbReference>
<dbReference type="KEGG" id="taa:NMY3_01409"/>
<sequence length="123" mass="14468">MYKTNQSLINARYFQILIGILALIVINKRLTKSQISISLDNQVISQYLLPKYRKERDNVEMSCIVLVKHLYLACFLKIYLSFSLKTRSCPNMTAFDYNYLITVKKIIQVGRILTDHLVLWLTY</sequence>
<keyword evidence="3" id="KW-1185">Reference proteome</keyword>
<protein>
    <submittedName>
        <fullName evidence="2">Uncharacterized protein</fullName>
    </submittedName>
</protein>
<keyword evidence="1" id="KW-0472">Membrane</keyword>
<dbReference type="EMBL" id="CP012850">
    <property type="protein sequence ID" value="ALI35613.1"/>
    <property type="molecule type" value="Genomic_DNA"/>
</dbReference>
<accession>A0A654LZ49</accession>